<feature type="compositionally biased region" description="Acidic residues" evidence="1">
    <location>
        <begin position="178"/>
        <end position="187"/>
    </location>
</feature>
<organism evidence="2">
    <name type="scientific">Tanacetum cinerariifolium</name>
    <name type="common">Dalmatian daisy</name>
    <name type="synonym">Chrysanthemum cinerariifolium</name>
    <dbReference type="NCBI Taxonomy" id="118510"/>
    <lineage>
        <taxon>Eukaryota</taxon>
        <taxon>Viridiplantae</taxon>
        <taxon>Streptophyta</taxon>
        <taxon>Embryophyta</taxon>
        <taxon>Tracheophyta</taxon>
        <taxon>Spermatophyta</taxon>
        <taxon>Magnoliopsida</taxon>
        <taxon>eudicotyledons</taxon>
        <taxon>Gunneridae</taxon>
        <taxon>Pentapetalae</taxon>
        <taxon>asterids</taxon>
        <taxon>campanulids</taxon>
        <taxon>Asterales</taxon>
        <taxon>Asteraceae</taxon>
        <taxon>Asteroideae</taxon>
        <taxon>Anthemideae</taxon>
        <taxon>Anthemidinae</taxon>
        <taxon>Tanacetum</taxon>
    </lineage>
</organism>
<dbReference type="EMBL" id="BKCJ010005621">
    <property type="protein sequence ID" value="GEU67741.1"/>
    <property type="molecule type" value="Genomic_DNA"/>
</dbReference>
<name>A0A6L2M134_TANCI</name>
<accession>A0A6L2M134</accession>
<protein>
    <submittedName>
        <fullName evidence="2">Uncharacterized protein</fullName>
    </submittedName>
</protein>
<feature type="region of interest" description="Disordered" evidence="1">
    <location>
        <begin position="89"/>
        <end position="256"/>
    </location>
</feature>
<proteinExistence type="predicted"/>
<comment type="caution">
    <text evidence="2">The sequence shown here is derived from an EMBL/GenBank/DDBJ whole genome shotgun (WGS) entry which is preliminary data.</text>
</comment>
<feature type="compositionally biased region" description="Acidic residues" evidence="1">
    <location>
        <begin position="195"/>
        <end position="211"/>
    </location>
</feature>
<sequence>MYNKKNVDYVALLWEDFMYQADYKEISSARKEHMAYPRFTKFIINHFISKDKTISMRNMIYLHTIRDDSLLGVVIRDALGVSVSNNKALAKADRSKGVPDEKQRKTSGIDEGTGTIPGVPDVPKYQSNSNDESWGDNEDDNDDDSEDNNYDNNDDVSKGDDDKADSDNDDSDAHDSEMTDSSDDDENPYFTLKDYDEEEHDEEYESDDDNENVFKKEDGDLYKDVDVRSLGADHKKERKDDAEMTEADQNISPPSDHEVTSLMNIKMSHEVPSPQISFPLTEPATVIPDSSTIASTIVPLTISMISPLPQLLTPSPAPTTVLITTSIPTLLDFSFLFSFDQRVSTLEIELSQLKQADQTALESYTKEFEKKAQEERNLYIDVVEKLVKDIIKDEVKSLLPQILPKKVLDFATPVIQSTIIESLENVILAKSSSQPKSTYEALESLTEFELKKILLDKIKRSESYKTDLEHKELYKGLVKPYNLNKDLSSSYGNLYSLMRDHDDKDKDEDPFAGSDRWLKK</sequence>
<evidence type="ECO:0000256" key="1">
    <source>
        <dbReference type="SAM" id="MobiDB-lite"/>
    </source>
</evidence>
<gene>
    <name evidence="2" type="ORF">Tci_039719</name>
</gene>
<feature type="compositionally biased region" description="Acidic residues" evidence="1">
    <location>
        <begin position="133"/>
        <end position="154"/>
    </location>
</feature>
<feature type="compositionally biased region" description="Basic and acidic residues" evidence="1">
    <location>
        <begin position="499"/>
        <end position="509"/>
    </location>
</feature>
<feature type="compositionally biased region" description="Basic and acidic residues" evidence="1">
    <location>
        <begin position="90"/>
        <end position="108"/>
    </location>
</feature>
<dbReference type="AlphaFoldDB" id="A0A6L2M134"/>
<feature type="compositionally biased region" description="Basic and acidic residues" evidence="1">
    <location>
        <begin position="212"/>
        <end position="242"/>
    </location>
</feature>
<feature type="region of interest" description="Disordered" evidence="1">
    <location>
        <begin position="499"/>
        <end position="520"/>
    </location>
</feature>
<reference evidence="2" key="1">
    <citation type="journal article" date="2019" name="Sci. Rep.">
        <title>Draft genome of Tanacetum cinerariifolium, the natural source of mosquito coil.</title>
        <authorList>
            <person name="Yamashiro T."/>
            <person name="Shiraishi A."/>
            <person name="Satake H."/>
            <person name="Nakayama K."/>
        </authorList>
    </citation>
    <scope>NUCLEOTIDE SEQUENCE</scope>
</reference>
<evidence type="ECO:0000313" key="2">
    <source>
        <dbReference type="EMBL" id="GEU67741.1"/>
    </source>
</evidence>